<evidence type="ECO:0000259" key="6">
    <source>
        <dbReference type="SMART" id="SM00906"/>
    </source>
</evidence>
<feature type="transmembrane region" description="Helical" evidence="5">
    <location>
        <begin position="1260"/>
        <end position="1279"/>
    </location>
</feature>
<dbReference type="InterPro" id="IPR007219">
    <property type="entry name" value="XnlR_reg_dom"/>
</dbReference>
<dbReference type="SMART" id="SM00906">
    <property type="entry name" value="Fungal_trans"/>
    <property type="match status" value="1"/>
</dbReference>
<accession>A0A8H5AJ21</accession>
<evidence type="ECO:0000256" key="5">
    <source>
        <dbReference type="SAM" id="Phobius"/>
    </source>
</evidence>
<evidence type="ECO:0000256" key="2">
    <source>
        <dbReference type="ARBA" id="ARBA00023163"/>
    </source>
</evidence>
<keyword evidence="5" id="KW-0472">Membrane</keyword>
<feature type="compositionally biased region" description="Basic and acidic residues" evidence="4">
    <location>
        <begin position="19"/>
        <end position="34"/>
    </location>
</feature>
<keyword evidence="5" id="KW-0812">Transmembrane</keyword>
<dbReference type="GO" id="GO:0000978">
    <property type="term" value="F:RNA polymerase II cis-regulatory region sequence-specific DNA binding"/>
    <property type="evidence" value="ECO:0007669"/>
    <property type="project" value="TreeGrafter"/>
</dbReference>
<feature type="compositionally biased region" description="Low complexity" evidence="4">
    <location>
        <begin position="775"/>
        <end position="796"/>
    </location>
</feature>
<dbReference type="GO" id="GO:0006351">
    <property type="term" value="P:DNA-templated transcription"/>
    <property type="evidence" value="ECO:0007669"/>
    <property type="project" value="InterPro"/>
</dbReference>
<dbReference type="CDD" id="cd12148">
    <property type="entry name" value="fungal_TF_MHR"/>
    <property type="match status" value="1"/>
</dbReference>
<dbReference type="Proteomes" id="UP000558688">
    <property type="component" value="Unassembled WGS sequence"/>
</dbReference>
<dbReference type="GO" id="GO:0000981">
    <property type="term" value="F:DNA-binding transcription factor activity, RNA polymerase II-specific"/>
    <property type="evidence" value="ECO:0007669"/>
    <property type="project" value="TreeGrafter"/>
</dbReference>
<proteinExistence type="predicted"/>
<dbReference type="EMBL" id="JAAFOW010000541">
    <property type="protein sequence ID" value="KAF5265599.1"/>
    <property type="molecule type" value="Genomic_DNA"/>
</dbReference>
<sequence>MGPLISPKRISGSTVAESPNKDHNRVESDPKVNREDLSFSQKLSGFADDNIGDAIGHRVQSLDSYKRRLHSYKTREDIAMELVFKPVTQQDSDTRINTALDTKENSAKSPFRNGLRNIATILISNIHKLVSIRINSLLLESLTTTCPSESLSQRLRDLSELKVPPISSNKLKAELCFLSQHHMQSEFESSMSTSTKDETHGPLDLGITDMKHLIKRPSNASADSEINQPSPMILVEECRFQWDIPHYPEIDDLGHAQSPGHENHPTSKSLEHRKAVLNSFDWRNKILLELEEPPFLATVATAKSIMKQLLDPEIEEHCIEGFWSSEVVQLVDTYKLLRDDQTCGLRLLYDQAIDEKNRHAPTDRIDCIRWVCYYNPIMTQALELAYKYCRDDKECLVVYVEEPWIQFIAVALFVVAGFNVGSIRSSDTGEEQFKTMDQWKNKASGLEILVANVNTKVRDVNAHTDCTKGLLLNWTLEPARMLKMINNMGSTNQKKQSIFHMLKVADTYHDVIERVCCTKWAMQLSKDIKLPEWMTGVVREICIFELIKSTWHQQFNRYACVVACDLKGHDFEYHDPEWCQLGHVFSIAAKLMLHHSEDKDFWVESMPILMELCFHFKDAFDKSDGLECRLILTPKEMRKLFLPIFKGMKNVRAALDDEQASERREMLQRGLETRAKGHGTVAQGGEKRKAGDDGEGGAKKQKTSTAYIGSVKQAGCDFGRSQPQAKTRNLKPARDCTNNFPSPNIRLFPPSHLCTSASARFTEKPQSQITRACDPQNQNATSAAASPTPATDANPAKSSATRRRKAHSVRSPQTSERAQSTRHTTPSTPAAEPVRENGAQIDRDDGGQIDAEDETEVPREARLVCDAQGKLIFVGDCAPLSFFQSVRQLVTTRVGQNAFAPQSSRYSVLENATAHQSRRIPGDNRIPIVHPDDIPLAVTNYLSIATGLVDLFDNRRLQDDLILWANMDQKQDDATTIVNFLVLAIGMKTNDEERSQDYFEYARDKAYSNLTGNLSVSTVQMFTLITLYMLCSCQINGAFLFFGTAVRAAYSIGIHRTEVNARFGPDIHRQRDRLWKSIRVVDLFLSSSMGRPPATSDVDCTVPYQSPDENVEEPVDLLNASVQIFLVLEGVVTEIYSRRKVSLQLTEGISLQLRDWSSRWLKQLKDIVANPEAQDRAQASGACQILATYYYAVMLVSRPFLMYELCRRLSDGSLNSNGRSALTSGKSKLADACIDAASLMVDPILDLIQKGILVGHVPILVSWLFASSLVLGVGLLGGFGRVLEKYTRMAIHALDHCSKHDTHAGQYSLIAQSLLTTALEYLEKRELAERQRRTENSSQLFGLIPSDTMDSSPTFTGQSMTTPSSRGRESLDRTFLQHNGLQHVGSPLFGDLDSAFLGLSESMMQTPDPSYWGGPMGNEADSGSALNLFALLDAGGGIDLTHHL</sequence>
<keyword evidence="2" id="KW-0804">Transcription</keyword>
<feature type="domain" description="Xylanolytic transcriptional activator regulatory" evidence="6">
    <location>
        <begin position="1038"/>
        <end position="1111"/>
    </location>
</feature>
<dbReference type="PANTHER" id="PTHR47424:SF9">
    <property type="entry name" value="TAH-2"/>
    <property type="match status" value="1"/>
</dbReference>
<evidence type="ECO:0000313" key="8">
    <source>
        <dbReference type="Proteomes" id="UP000558688"/>
    </source>
</evidence>
<evidence type="ECO:0000256" key="4">
    <source>
        <dbReference type="SAM" id="MobiDB-lite"/>
    </source>
</evidence>
<evidence type="ECO:0000256" key="1">
    <source>
        <dbReference type="ARBA" id="ARBA00023015"/>
    </source>
</evidence>
<comment type="caution">
    <text evidence="7">The sequence shown here is derived from an EMBL/GenBank/DDBJ whole genome shotgun (WGS) entry which is preliminary data.</text>
</comment>
<feature type="compositionally biased region" description="Polar residues" evidence="4">
    <location>
        <begin position="810"/>
        <end position="828"/>
    </location>
</feature>
<keyword evidence="5" id="KW-1133">Transmembrane helix</keyword>
<dbReference type="GO" id="GO:0008270">
    <property type="term" value="F:zinc ion binding"/>
    <property type="evidence" value="ECO:0007669"/>
    <property type="project" value="InterPro"/>
</dbReference>
<feature type="region of interest" description="Disordered" evidence="4">
    <location>
        <begin position="675"/>
        <end position="750"/>
    </location>
</feature>
<reference evidence="7" key="1">
    <citation type="submission" date="2020-02" db="EMBL/GenBank/DDBJ databases">
        <title>Identification and distribution of gene clusters putatively required for synthesis of sphingolipid metabolism inhibitors in phylogenetically diverse species of the filamentous fungus Fusarium.</title>
        <authorList>
            <person name="Kim H.-S."/>
            <person name="Busman M."/>
            <person name="Brown D.W."/>
            <person name="Divon H."/>
            <person name="Uhlig S."/>
            <person name="Proctor R.H."/>
        </authorList>
    </citation>
    <scope>NUCLEOTIDE SEQUENCE [LARGE SCALE GENOMIC DNA]</scope>
    <source>
        <strain evidence="7">NRRL 39464</strain>
    </source>
</reference>
<dbReference type="GO" id="GO:0005634">
    <property type="term" value="C:nucleus"/>
    <property type="evidence" value="ECO:0007669"/>
    <property type="project" value="TreeGrafter"/>
</dbReference>
<gene>
    <name evidence="7" type="ORF">FOXYS1_3582</name>
</gene>
<organism evidence="7 8">
    <name type="scientific">Fusarium oxysporum</name>
    <name type="common">Fusarium vascular wilt</name>
    <dbReference type="NCBI Taxonomy" id="5507"/>
    <lineage>
        <taxon>Eukaryota</taxon>
        <taxon>Fungi</taxon>
        <taxon>Dikarya</taxon>
        <taxon>Ascomycota</taxon>
        <taxon>Pezizomycotina</taxon>
        <taxon>Sordariomycetes</taxon>
        <taxon>Hypocreomycetidae</taxon>
        <taxon>Hypocreales</taxon>
        <taxon>Nectriaceae</taxon>
        <taxon>Fusarium</taxon>
        <taxon>Fusarium oxysporum species complex</taxon>
    </lineage>
</organism>
<feature type="region of interest" description="Disordered" evidence="4">
    <location>
        <begin position="1"/>
        <end position="34"/>
    </location>
</feature>
<dbReference type="Pfam" id="PF04082">
    <property type="entry name" value="Fungal_trans"/>
    <property type="match status" value="1"/>
</dbReference>
<protein>
    <recommendedName>
        <fullName evidence="6">Xylanolytic transcriptional activator regulatory domain-containing protein</fullName>
    </recommendedName>
</protein>
<feature type="compositionally biased region" description="Basic and acidic residues" evidence="4">
    <location>
        <begin position="685"/>
        <end position="698"/>
    </location>
</feature>
<dbReference type="GO" id="GO:0000435">
    <property type="term" value="P:positive regulation of transcription from RNA polymerase II promoter by galactose"/>
    <property type="evidence" value="ECO:0007669"/>
    <property type="project" value="TreeGrafter"/>
</dbReference>
<feature type="region of interest" description="Disordered" evidence="4">
    <location>
        <begin position="765"/>
        <end position="855"/>
    </location>
</feature>
<keyword evidence="1" id="KW-0805">Transcription regulation</keyword>
<evidence type="ECO:0000313" key="7">
    <source>
        <dbReference type="EMBL" id="KAF5265599.1"/>
    </source>
</evidence>
<keyword evidence="3" id="KW-0539">Nucleus</keyword>
<evidence type="ECO:0000256" key="3">
    <source>
        <dbReference type="ARBA" id="ARBA00023242"/>
    </source>
</evidence>
<dbReference type="PANTHER" id="PTHR47424">
    <property type="entry name" value="REGULATORY PROTEIN GAL4"/>
    <property type="match status" value="1"/>
</dbReference>
<name>A0A8H5AJ21_FUSOX</name>
<dbReference type="InterPro" id="IPR051127">
    <property type="entry name" value="Fungal_SecMet_Regulators"/>
</dbReference>